<accession>A0ABD3VFZ8</accession>
<sequence>KITLKEIVTDMATDTITIRAITRNKCIRQSVSSDGFNLPKNEIGVMKLIHDDFDEKKLLMARNNRKLLKKGAKLSLSINEYTSSRNHRYFGINLHENINRKTIKTGLVRILGSCSALDMIEIVKNHVKDFGLPFDHDIVGSTLDGASVNKKFIRHVKLIGQLCLNHGIHLGVCNTLYPKKAREEPEFDDSLLGLLDSDEVAEDDDFADIADVDFIEDTDTEEEIYYN</sequence>
<proteinExistence type="predicted"/>
<name>A0ABD3VFZ8_SINWO</name>
<gene>
    <name evidence="1" type="ORF">ACJMK2_009881</name>
</gene>
<evidence type="ECO:0000313" key="1">
    <source>
        <dbReference type="EMBL" id="KAL3859673.1"/>
    </source>
</evidence>
<protein>
    <submittedName>
        <fullName evidence="1">Uncharacterized protein</fullName>
    </submittedName>
</protein>
<dbReference type="Proteomes" id="UP001634394">
    <property type="component" value="Unassembled WGS sequence"/>
</dbReference>
<comment type="caution">
    <text evidence="1">The sequence shown here is derived from an EMBL/GenBank/DDBJ whole genome shotgun (WGS) entry which is preliminary data.</text>
</comment>
<feature type="non-terminal residue" evidence="1">
    <location>
        <position position="1"/>
    </location>
</feature>
<dbReference type="EMBL" id="JBJQND010000012">
    <property type="protein sequence ID" value="KAL3859673.1"/>
    <property type="molecule type" value="Genomic_DNA"/>
</dbReference>
<evidence type="ECO:0000313" key="2">
    <source>
        <dbReference type="Proteomes" id="UP001634394"/>
    </source>
</evidence>
<reference evidence="1 2" key="1">
    <citation type="submission" date="2024-11" db="EMBL/GenBank/DDBJ databases">
        <title>Chromosome-level genome assembly of the freshwater bivalve Anodonta woodiana.</title>
        <authorList>
            <person name="Chen X."/>
        </authorList>
    </citation>
    <scope>NUCLEOTIDE SEQUENCE [LARGE SCALE GENOMIC DNA]</scope>
    <source>
        <strain evidence="1">MN2024</strain>
        <tissue evidence="1">Gills</tissue>
    </source>
</reference>
<keyword evidence="2" id="KW-1185">Reference proteome</keyword>
<dbReference type="AlphaFoldDB" id="A0ABD3VFZ8"/>
<organism evidence="1 2">
    <name type="scientific">Sinanodonta woodiana</name>
    <name type="common">Chinese pond mussel</name>
    <name type="synonym">Anodonta woodiana</name>
    <dbReference type="NCBI Taxonomy" id="1069815"/>
    <lineage>
        <taxon>Eukaryota</taxon>
        <taxon>Metazoa</taxon>
        <taxon>Spiralia</taxon>
        <taxon>Lophotrochozoa</taxon>
        <taxon>Mollusca</taxon>
        <taxon>Bivalvia</taxon>
        <taxon>Autobranchia</taxon>
        <taxon>Heteroconchia</taxon>
        <taxon>Palaeoheterodonta</taxon>
        <taxon>Unionida</taxon>
        <taxon>Unionoidea</taxon>
        <taxon>Unionidae</taxon>
        <taxon>Unioninae</taxon>
        <taxon>Sinanodonta</taxon>
    </lineage>
</organism>